<keyword evidence="2" id="KW-1185">Reference proteome</keyword>
<proteinExistence type="predicted"/>
<accession>A0A8C6IK85</accession>
<organism evidence="1 2">
    <name type="scientific">Mus spicilegus</name>
    <name type="common">Mound-building mouse</name>
    <dbReference type="NCBI Taxonomy" id="10103"/>
    <lineage>
        <taxon>Eukaryota</taxon>
        <taxon>Metazoa</taxon>
        <taxon>Chordata</taxon>
        <taxon>Craniata</taxon>
        <taxon>Vertebrata</taxon>
        <taxon>Euteleostomi</taxon>
        <taxon>Mammalia</taxon>
        <taxon>Eutheria</taxon>
        <taxon>Euarchontoglires</taxon>
        <taxon>Glires</taxon>
        <taxon>Rodentia</taxon>
        <taxon>Myomorpha</taxon>
        <taxon>Muroidea</taxon>
        <taxon>Muridae</taxon>
        <taxon>Murinae</taxon>
        <taxon>Mus</taxon>
        <taxon>Mus</taxon>
    </lineage>
</organism>
<dbReference type="Proteomes" id="UP000694415">
    <property type="component" value="Unplaced"/>
</dbReference>
<dbReference type="PANTHER" id="PTHR13158">
    <property type="match status" value="1"/>
</dbReference>
<evidence type="ECO:0000313" key="1">
    <source>
        <dbReference type="Ensembl" id="ENSMSIP00000037150.1"/>
    </source>
</evidence>
<evidence type="ECO:0000313" key="2">
    <source>
        <dbReference type="Proteomes" id="UP000694415"/>
    </source>
</evidence>
<reference evidence="1" key="1">
    <citation type="submission" date="2025-08" db="UniProtKB">
        <authorList>
            <consortium name="Ensembl"/>
        </authorList>
    </citation>
    <scope>IDENTIFICATION</scope>
</reference>
<name>A0A8C6IK85_MUSSI</name>
<protein>
    <submittedName>
        <fullName evidence="1">NAD kinase 2, mitochondrial</fullName>
    </submittedName>
</protein>
<sequence length="244" mass="27716">MLLAASKVLDRLKPVIGVNTDPERSEGHLCLPVRYTHSFPEALRRFSRGEFRWNFMVLLWRDRIIEHNGFKAVEFYELFILIVLEFTALSLSAAGSEASGPQLLPVRALNEVFIGESLSSRSFNINRVAAQAVEDVLHIARRQGNLTLPLNKDLVEKVTNEYNESLLYSPEEPKILFSIREPIANRVFSSSRQRCFSSKVCVRSRCWDACMVVDGGTSFEFNDGAIASMMINKEDELRTVILEQ</sequence>
<dbReference type="GeneTree" id="ENSGT00390000006320"/>
<reference evidence="1" key="2">
    <citation type="submission" date="2025-09" db="UniProtKB">
        <authorList>
            <consortium name="Ensembl"/>
        </authorList>
    </citation>
    <scope>IDENTIFICATION</scope>
</reference>
<dbReference type="GO" id="GO:0019674">
    <property type="term" value="P:NAD+ metabolic process"/>
    <property type="evidence" value="ECO:0007669"/>
    <property type="project" value="TreeGrafter"/>
</dbReference>
<dbReference type="GO" id="GO:0005739">
    <property type="term" value="C:mitochondrion"/>
    <property type="evidence" value="ECO:0007669"/>
    <property type="project" value="TreeGrafter"/>
</dbReference>
<dbReference type="PANTHER" id="PTHR13158:SF5">
    <property type="entry name" value="NAD KINASE 2, MITOCHONDRIAL"/>
    <property type="match status" value="1"/>
</dbReference>
<dbReference type="AlphaFoldDB" id="A0A8C6IK85"/>
<dbReference type="GO" id="GO:0003951">
    <property type="term" value="F:NAD+ kinase activity"/>
    <property type="evidence" value="ECO:0007669"/>
    <property type="project" value="TreeGrafter"/>
</dbReference>
<dbReference type="Ensembl" id="ENSMSIT00000046858.1">
    <property type="protein sequence ID" value="ENSMSIP00000037150.1"/>
    <property type="gene ID" value="ENSMSIG00000030950.1"/>
</dbReference>